<dbReference type="RefSeq" id="WP_088878876.1">
    <property type="nucleotide sequence ID" value="NZ_CP018309.1"/>
</dbReference>
<evidence type="ECO:0000313" key="2">
    <source>
        <dbReference type="EMBL" id="ASI93086.1"/>
    </source>
</evidence>
<evidence type="ECO:0000313" key="3">
    <source>
        <dbReference type="Proteomes" id="UP000197092"/>
    </source>
</evidence>
<feature type="chain" id="PRO_5042878587" evidence="1">
    <location>
        <begin position="24"/>
        <end position="224"/>
    </location>
</feature>
<keyword evidence="1" id="KW-0732">Signal</keyword>
<reference evidence="3" key="1">
    <citation type="submission" date="2016-12" db="EMBL/GenBank/DDBJ databases">
        <title>Comparative genomic analysis reveals the diversity, evolution, and environmental adaptation strategies of the genus Vibrio.</title>
        <authorList>
            <person name="Lin H."/>
            <person name="Wang X."/>
            <person name="Zhang X.-H."/>
        </authorList>
    </citation>
    <scope>NUCLEOTIDE SEQUENCE [LARGE SCALE GENOMIC DNA]</scope>
    <source>
        <strain evidence="3">QT6D1</strain>
    </source>
</reference>
<gene>
    <name evidence="2" type="ORF">BSZ05_25405</name>
</gene>
<dbReference type="EMBL" id="CP018309">
    <property type="protein sequence ID" value="ASI93086.1"/>
    <property type="molecule type" value="Genomic_DNA"/>
</dbReference>
<organism evidence="2 3">
    <name type="scientific">Vibrio mediterranei</name>
    <dbReference type="NCBI Taxonomy" id="689"/>
    <lineage>
        <taxon>Bacteria</taxon>
        <taxon>Pseudomonadati</taxon>
        <taxon>Pseudomonadota</taxon>
        <taxon>Gammaproteobacteria</taxon>
        <taxon>Vibrionales</taxon>
        <taxon>Vibrionaceae</taxon>
        <taxon>Vibrio</taxon>
    </lineage>
</organism>
<accession>A0AAN1FLY9</accession>
<dbReference type="AlphaFoldDB" id="A0AAN1FLY9"/>
<dbReference type="KEGG" id="vsh:BSZ05_25405"/>
<feature type="signal peptide" evidence="1">
    <location>
        <begin position="1"/>
        <end position="23"/>
    </location>
</feature>
<dbReference type="Proteomes" id="UP000197092">
    <property type="component" value="Chromosome 2"/>
</dbReference>
<protein>
    <submittedName>
        <fullName evidence="2">Uncharacterized protein</fullName>
    </submittedName>
</protein>
<proteinExistence type="predicted"/>
<evidence type="ECO:0000256" key="1">
    <source>
        <dbReference type="SAM" id="SignalP"/>
    </source>
</evidence>
<sequence>MRKIIKNLFVIGALLVGASFAYAYDYGVELKWNTDDIAQVLKTMPEQRASFKKLVDNGKIKDMFVENSQVGGQKTQLLKFVMEAESEQSVRDQLASLPLYQQDLVRINHIQLLGSKWLDNTPQANNFGLTFIWKSGIDPLEIDRVLGIDLQRVIALNQVGTVTSSYINTQNLENGVVRPTYLVAVLAKDAAHALEMSKQFEAVIMGYADVQVEPLGHKLDMSKL</sequence>
<name>A0AAN1FLY9_9VIBR</name>